<gene>
    <name evidence="2" type="ORF">JDA50_20870</name>
</gene>
<dbReference type="EMBL" id="JAEFCT010000034">
    <property type="protein sequence ID" value="MBK1446836.1"/>
    <property type="molecule type" value="Genomic_DNA"/>
</dbReference>
<keyword evidence="1" id="KW-1133">Transmembrane helix</keyword>
<feature type="transmembrane region" description="Helical" evidence="1">
    <location>
        <begin position="12"/>
        <end position="32"/>
    </location>
</feature>
<evidence type="ECO:0000313" key="3">
    <source>
        <dbReference type="Proteomes" id="UP000660083"/>
    </source>
</evidence>
<accession>A0A8I1L0M5</accession>
<dbReference type="RefSeq" id="WP_200005408.1">
    <property type="nucleotide sequence ID" value="NZ_JAEFCT010000034.1"/>
</dbReference>
<name>A0A8I1L0M5_ACIPI</name>
<keyword evidence="1" id="KW-0472">Membrane</keyword>
<evidence type="ECO:0000313" key="2">
    <source>
        <dbReference type="EMBL" id="MBK1446836.1"/>
    </source>
</evidence>
<feature type="transmembrane region" description="Helical" evidence="1">
    <location>
        <begin position="88"/>
        <end position="105"/>
    </location>
</feature>
<comment type="caution">
    <text evidence="2">The sequence shown here is derived from an EMBL/GenBank/DDBJ whole genome shotgun (WGS) entry which is preliminary data.</text>
</comment>
<keyword evidence="1" id="KW-0812">Transmembrane</keyword>
<feature type="transmembrane region" description="Helical" evidence="1">
    <location>
        <begin position="38"/>
        <end position="57"/>
    </location>
</feature>
<organism evidence="2 3">
    <name type="scientific">Acinetobacter pittii</name>
    <name type="common">Acinetobacter genomosp. 3</name>
    <dbReference type="NCBI Taxonomy" id="48296"/>
    <lineage>
        <taxon>Bacteria</taxon>
        <taxon>Pseudomonadati</taxon>
        <taxon>Pseudomonadota</taxon>
        <taxon>Gammaproteobacteria</taxon>
        <taxon>Moraxellales</taxon>
        <taxon>Moraxellaceae</taxon>
        <taxon>Acinetobacter</taxon>
        <taxon>Acinetobacter calcoaceticus/baumannii complex</taxon>
    </lineage>
</organism>
<reference evidence="2" key="1">
    <citation type="submission" date="2020-12" db="EMBL/GenBank/DDBJ databases">
        <authorList>
            <person name="Chopjitt P."/>
        </authorList>
    </citation>
    <scope>NUCLEOTIDE SEQUENCE</scope>
    <source>
        <strain evidence="2">AP1</strain>
    </source>
</reference>
<proteinExistence type="predicted"/>
<protein>
    <submittedName>
        <fullName evidence="2">Uncharacterized protein</fullName>
    </submittedName>
</protein>
<dbReference type="Proteomes" id="UP000660083">
    <property type="component" value="Unassembled WGS sequence"/>
</dbReference>
<dbReference type="AlphaFoldDB" id="A0A8I1L0M5"/>
<sequence>MENSSSNDKPTVYGSIGLAVFLIFFGISYLIPNIFPEGSMFVVAGSIILLVNLIKLLKNIGWDGFEVLFGIAFLVSGLNKVLKLEVSFIPVIIIVLALFYLFKSIKELKK</sequence>
<evidence type="ECO:0000256" key="1">
    <source>
        <dbReference type="SAM" id="Phobius"/>
    </source>
</evidence>